<dbReference type="SUPFAM" id="SSF53300">
    <property type="entry name" value="vWA-like"/>
    <property type="match status" value="1"/>
</dbReference>
<protein>
    <recommendedName>
        <fullName evidence="1">DUF58 domain-containing protein</fullName>
    </recommendedName>
</protein>
<accession>A0A225DRP2</accession>
<dbReference type="PANTHER" id="PTHR33608">
    <property type="entry name" value="BLL2464 PROTEIN"/>
    <property type="match status" value="1"/>
</dbReference>
<dbReference type="InterPro" id="IPR002881">
    <property type="entry name" value="DUF58"/>
</dbReference>
<evidence type="ECO:0000313" key="3">
    <source>
        <dbReference type="Proteomes" id="UP000214646"/>
    </source>
</evidence>
<evidence type="ECO:0000259" key="1">
    <source>
        <dbReference type="Pfam" id="PF01882"/>
    </source>
</evidence>
<dbReference type="AlphaFoldDB" id="A0A225DRP2"/>
<feature type="domain" description="DUF58" evidence="1">
    <location>
        <begin position="46"/>
        <end position="256"/>
    </location>
</feature>
<comment type="caution">
    <text evidence="2">The sequence shown here is derived from an EMBL/GenBank/DDBJ whole genome shotgun (WGS) entry which is preliminary data.</text>
</comment>
<name>A0A225DRP2_9BACT</name>
<dbReference type="Gene3D" id="3.40.50.410">
    <property type="entry name" value="von Willebrand factor, type A domain"/>
    <property type="match status" value="1"/>
</dbReference>
<dbReference type="EMBL" id="NIDE01000011">
    <property type="protein sequence ID" value="OWK39045.1"/>
    <property type="molecule type" value="Genomic_DNA"/>
</dbReference>
<dbReference type="Pfam" id="PF01882">
    <property type="entry name" value="DUF58"/>
    <property type="match status" value="1"/>
</dbReference>
<dbReference type="Proteomes" id="UP000214646">
    <property type="component" value="Unassembled WGS sequence"/>
</dbReference>
<gene>
    <name evidence="2" type="ORF">FRUB_06127</name>
</gene>
<sequence length="299" mass="33443">MPQTLSPDVLARIDKLELEARQVVEGYLAGRHRSPRHGFAVEFAQHREYAPGDDVRHMDWKVYARTERYHLKQYEQETNLVAWLIVDASESMRVSTVRGKDGNPVAKYDVACVLAGALAYLITRQSDSVGFHLYADRPRVGLRPSGSQGQVREILRGLSDGPFPTLANTGQALRELGGSLGRRGIVFVISDLLDDPDEFATGLRILRSQKHEVVVFQVLDAAELDFPFRHPTLFRGLEDLPEISTDPLSVRDSYLAELGKHLAAVEAVCHTMATDLVRVRTDDDLSQVLAGYLQKRRGK</sequence>
<organism evidence="2 3">
    <name type="scientific">Fimbriiglobus ruber</name>
    <dbReference type="NCBI Taxonomy" id="1908690"/>
    <lineage>
        <taxon>Bacteria</taxon>
        <taxon>Pseudomonadati</taxon>
        <taxon>Planctomycetota</taxon>
        <taxon>Planctomycetia</taxon>
        <taxon>Gemmatales</taxon>
        <taxon>Gemmataceae</taxon>
        <taxon>Fimbriiglobus</taxon>
    </lineage>
</organism>
<dbReference type="OrthoDB" id="9780819at2"/>
<reference evidence="3" key="1">
    <citation type="submission" date="2017-06" db="EMBL/GenBank/DDBJ databases">
        <title>Genome analysis of Fimbriiglobus ruber SP5, the first member of the order Planctomycetales with confirmed chitinolytic capability.</title>
        <authorList>
            <person name="Ravin N.V."/>
            <person name="Rakitin A.L."/>
            <person name="Ivanova A.A."/>
            <person name="Beletsky A.V."/>
            <person name="Kulichevskaya I.S."/>
            <person name="Mardanov A.V."/>
            <person name="Dedysh S.N."/>
        </authorList>
    </citation>
    <scope>NUCLEOTIDE SEQUENCE [LARGE SCALE GENOMIC DNA]</scope>
    <source>
        <strain evidence="3">SP5</strain>
    </source>
</reference>
<dbReference type="PANTHER" id="PTHR33608:SF7">
    <property type="entry name" value="DUF58 DOMAIN-CONTAINING PROTEIN"/>
    <property type="match status" value="1"/>
</dbReference>
<dbReference type="InterPro" id="IPR036465">
    <property type="entry name" value="vWFA_dom_sf"/>
</dbReference>
<proteinExistence type="predicted"/>
<evidence type="ECO:0000313" key="2">
    <source>
        <dbReference type="EMBL" id="OWK39045.1"/>
    </source>
</evidence>
<keyword evidence="3" id="KW-1185">Reference proteome</keyword>
<dbReference type="RefSeq" id="WP_088257036.1">
    <property type="nucleotide sequence ID" value="NZ_NIDE01000011.1"/>
</dbReference>